<dbReference type="RefSeq" id="WP_108828140.1">
    <property type="nucleotide sequence ID" value="NZ_OMOR01000001.1"/>
</dbReference>
<keyword evidence="2" id="KW-1185">Reference proteome</keyword>
<dbReference type="InterPro" id="IPR001387">
    <property type="entry name" value="Cro/C1-type_HTH"/>
</dbReference>
<dbReference type="Proteomes" id="UP000244880">
    <property type="component" value="Unassembled WGS sequence"/>
</dbReference>
<organism evidence="1 2">
    <name type="scientific">Ascidiaceihabitans donghaensis</name>
    <dbReference type="NCBI Taxonomy" id="1510460"/>
    <lineage>
        <taxon>Bacteria</taxon>
        <taxon>Pseudomonadati</taxon>
        <taxon>Pseudomonadota</taxon>
        <taxon>Alphaproteobacteria</taxon>
        <taxon>Rhodobacterales</taxon>
        <taxon>Paracoccaceae</taxon>
        <taxon>Ascidiaceihabitans</taxon>
    </lineage>
</organism>
<dbReference type="EMBL" id="OMOR01000001">
    <property type="protein sequence ID" value="SPH21010.1"/>
    <property type="molecule type" value="Genomic_DNA"/>
</dbReference>
<gene>
    <name evidence="1" type="ORF">ASD8599_01751</name>
</gene>
<dbReference type="CDD" id="cd00093">
    <property type="entry name" value="HTH_XRE"/>
    <property type="match status" value="1"/>
</dbReference>
<evidence type="ECO:0000313" key="2">
    <source>
        <dbReference type="Proteomes" id="UP000244880"/>
    </source>
</evidence>
<dbReference type="AlphaFoldDB" id="A0A2R8BD48"/>
<evidence type="ECO:0000313" key="1">
    <source>
        <dbReference type="EMBL" id="SPH21010.1"/>
    </source>
</evidence>
<accession>A0A2R8BD48</accession>
<reference evidence="1 2" key="1">
    <citation type="submission" date="2018-03" db="EMBL/GenBank/DDBJ databases">
        <authorList>
            <person name="Keele B.F."/>
        </authorList>
    </citation>
    <scope>NUCLEOTIDE SEQUENCE [LARGE SCALE GENOMIC DNA]</scope>
    <source>
        <strain evidence="1 2">CECT 8599</strain>
    </source>
</reference>
<proteinExistence type="predicted"/>
<sequence>MSQRMEIATEAWGNVVPDWVCAIVKECDRVNSQNTVAKTIGYTGGAVSQIIRNKYPASTATMEKAVRAILMPTDVDCPSLGWIDTGKCFGWQKRAAQRVVSSSPVNLLMFRACRACARFDGETDE</sequence>
<protein>
    <submittedName>
        <fullName evidence="1">Uncharacterized protein</fullName>
    </submittedName>
</protein>
<dbReference type="OrthoDB" id="6064795at2"/>
<name>A0A2R8BD48_9RHOB</name>